<evidence type="ECO:0000313" key="4">
    <source>
        <dbReference type="Proteomes" id="UP000322084"/>
    </source>
</evidence>
<dbReference type="EMBL" id="BKCM01000008">
    <property type="protein sequence ID" value="GER01168.1"/>
    <property type="molecule type" value="Genomic_DNA"/>
</dbReference>
<evidence type="ECO:0000313" key="2">
    <source>
        <dbReference type="EMBL" id="GEQ96837.1"/>
    </source>
</evidence>
<dbReference type="Proteomes" id="UP000322084">
    <property type="component" value="Unassembled WGS sequence"/>
</dbReference>
<dbReference type="GO" id="GO:0070402">
    <property type="term" value="F:NADPH binding"/>
    <property type="evidence" value="ECO:0007669"/>
    <property type="project" value="TreeGrafter"/>
</dbReference>
<name>A0A5A7MLN3_9PROT</name>
<accession>A0A5A7MZC2</accession>
<protein>
    <recommendedName>
        <fullName evidence="1">DXP reductoisomerase C-terminal domain-containing protein</fullName>
    </recommendedName>
</protein>
<evidence type="ECO:0000259" key="1">
    <source>
        <dbReference type="Pfam" id="PF13288"/>
    </source>
</evidence>
<dbReference type="EMBL" id="BKCL01000001">
    <property type="protein sequence ID" value="GEQ96837.1"/>
    <property type="molecule type" value="Genomic_DNA"/>
</dbReference>
<dbReference type="InterPro" id="IPR003821">
    <property type="entry name" value="DXP_reductoisomerase"/>
</dbReference>
<dbReference type="PANTHER" id="PTHR30525:SF0">
    <property type="entry name" value="1-DEOXY-D-XYLULOSE 5-PHOSPHATE REDUCTOISOMERASE, CHLOROPLASTIC"/>
    <property type="match status" value="1"/>
</dbReference>
<dbReference type="GO" id="GO:0030604">
    <property type="term" value="F:1-deoxy-D-xylulose-5-phosphate reductoisomerase activity"/>
    <property type="evidence" value="ECO:0007669"/>
    <property type="project" value="InterPro"/>
</dbReference>
<dbReference type="Gene3D" id="1.10.1740.10">
    <property type="match status" value="1"/>
</dbReference>
<dbReference type="InterPro" id="IPR026877">
    <property type="entry name" value="DXPR_C"/>
</dbReference>
<dbReference type="PANTHER" id="PTHR30525">
    <property type="entry name" value="1-DEOXY-D-XYLULOSE 5-PHOSPHATE REDUCTOISOMERASE"/>
    <property type="match status" value="1"/>
</dbReference>
<keyword evidence="5" id="KW-1185">Reference proteome</keyword>
<dbReference type="GO" id="GO:0051484">
    <property type="term" value="P:isopentenyl diphosphate biosynthetic process, methylerythritol 4-phosphate pathway involved in terpenoid biosynthetic process"/>
    <property type="evidence" value="ECO:0007669"/>
    <property type="project" value="TreeGrafter"/>
</dbReference>
<dbReference type="Pfam" id="PF13288">
    <property type="entry name" value="DXPR_C"/>
    <property type="match status" value="1"/>
</dbReference>
<evidence type="ECO:0000313" key="3">
    <source>
        <dbReference type="EMBL" id="GER01168.1"/>
    </source>
</evidence>
<evidence type="ECO:0000313" key="5">
    <source>
        <dbReference type="Proteomes" id="UP000325187"/>
    </source>
</evidence>
<dbReference type="GO" id="GO:0030145">
    <property type="term" value="F:manganese ion binding"/>
    <property type="evidence" value="ECO:0007669"/>
    <property type="project" value="TreeGrafter"/>
</dbReference>
<dbReference type="Proteomes" id="UP000325187">
    <property type="component" value="Unassembled WGS sequence"/>
</dbReference>
<sequence>MKRLDLAQISRLDFEAPDDTQFPALRMAREALRQGGFAPTILNAANEIAVAAFLDRRIGFLDITSVVENCLAAFPHSEPDSLESIYDMDARVRAQADICIKALA</sequence>
<organism evidence="2 4">
    <name type="scientific">Iodidimonas gelatinilytica</name>
    <dbReference type="NCBI Taxonomy" id="1236966"/>
    <lineage>
        <taxon>Bacteria</taxon>
        <taxon>Pseudomonadati</taxon>
        <taxon>Pseudomonadota</taxon>
        <taxon>Alphaproteobacteria</taxon>
        <taxon>Iodidimonadales</taxon>
        <taxon>Iodidimonadaceae</taxon>
        <taxon>Iodidimonas</taxon>
    </lineage>
</organism>
<reference evidence="4 5" key="1">
    <citation type="submission" date="2019-09" db="EMBL/GenBank/DDBJ databases">
        <title>NBRP : Genome information of microbial organism related human and environment.</title>
        <authorList>
            <person name="Hattori M."/>
            <person name="Oshima K."/>
            <person name="Inaba H."/>
            <person name="Suda W."/>
            <person name="Sakamoto M."/>
            <person name="Iino T."/>
            <person name="Kitahara M."/>
            <person name="Oshida Y."/>
            <person name="Iida T."/>
            <person name="Kudo T."/>
            <person name="Itoh T."/>
            <person name="Ohkuma M."/>
        </authorList>
    </citation>
    <scope>NUCLEOTIDE SEQUENCE [LARGE SCALE GENOMIC DNA]</scope>
    <source>
        <strain evidence="2 4">Hi-2</strain>
        <strain evidence="3 5">Mie-1</strain>
    </source>
</reference>
<feature type="domain" description="DXP reductoisomerase C-terminal" evidence="1">
    <location>
        <begin position="2"/>
        <end position="94"/>
    </location>
</feature>
<comment type="caution">
    <text evidence="2">The sequence shown here is derived from an EMBL/GenBank/DDBJ whole genome shotgun (WGS) entry which is preliminary data.</text>
</comment>
<accession>A0A5A7MLN3</accession>
<dbReference type="InterPro" id="IPR036169">
    <property type="entry name" value="DXPR_C_sf"/>
</dbReference>
<proteinExistence type="predicted"/>
<dbReference type="SUPFAM" id="SSF69055">
    <property type="entry name" value="1-deoxy-D-xylulose-5-phosphate reductoisomerase, C-terminal domain"/>
    <property type="match status" value="1"/>
</dbReference>
<dbReference type="AlphaFoldDB" id="A0A5A7MLN3"/>
<gene>
    <name evidence="2" type="ORF">JCM17844_04740</name>
    <name evidence="3" type="ORF">JCM17845_17910</name>
</gene>